<evidence type="ECO:0000256" key="4">
    <source>
        <dbReference type="ARBA" id="ARBA00022989"/>
    </source>
</evidence>
<protein>
    <recommendedName>
        <fullName evidence="7">Type II secretion system protein GspF domain-containing protein</fullName>
    </recommendedName>
</protein>
<keyword evidence="5 6" id="KW-0472">Membrane</keyword>
<accession>G7H066</accession>
<dbReference type="Proteomes" id="UP000035088">
    <property type="component" value="Unassembled WGS sequence"/>
</dbReference>
<feature type="transmembrane region" description="Helical" evidence="6">
    <location>
        <begin position="163"/>
        <end position="184"/>
    </location>
</feature>
<evidence type="ECO:0000256" key="2">
    <source>
        <dbReference type="ARBA" id="ARBA00022475"/>
    </source>
</evidence>
<dbReference type="InterPro" id="IPR018076">
    <property type="entry name" value="T2SS_GspF_dom"/>
</dbReference>
<dbReference type="PANTHER" id="PTHR35007">
    <property type="entry name" value="INTEGRAL MEMBRANE PROTEIN-RELATED"/>
    <property type="match status" value="1"/>
</dbReference>
<dbReference type="PANTHER" id="PTHR35007:SF3">
    <property type="entry name" value="POSSIBLE CONSERVED ALANINE RICH MEMBRANE PROTEIN"/>
    <property type="match status" value="1"/>
</dbReference>
<evidence type="ECO:0000256" key="1">
    <source>
        <dbReference type="ARBA" id="ARBA00004651"/>
    </source>
</evidence>
<comment type="subcellular location">
    <subcellularLocation>
        <location evidence="1">Cell membrane</location>
        <topology evidence="1">Multi-pass membrane protein</topology>
    </subcellularLocation>
</comment>
<dbReference type="Pfam" id="PF00482">
    <property type="entry name" value="T2SSF"/>
    <property type="match status" value="1"/>
</dbReference>
<keyword evidence="4 6" id="KW-1133">Transmembrane helix</keyword>
<reference evidence="8 9" key="1">
    <citation type="submission" date="2011-11" db="EMBL/GenBank/DDBJ databases">
        <title>Whole genome shotgun sequence of Gordonia araii NBRC 100433.</title>
        <authorList>
            <person name="Yoshida Y."/>
            <person name="Hosoyama A."/>
            <person name="Tsuchikane K."/>
            <person name="Katsumata H."/>
            <person name="Yamazaki S."/>
            <person name="Fujita N."/>
        </authorList>
    </citation>
    <scope>NUCLEOTIDE SEQUENCE [LARGE SCALE GENOMIC DNA]</scope>
    <source>
        <strain evidence="8 9">NBRC 100433</strain>
    </source>
</reference>
<keyword evidence="3 6" id="KW-0812">Transmembrane</keyword>
<evidence type="ECO:0000256" key="5">
    <source>
        <dbReference type="ARBA" id="ARBA00023136"/>
    </source>
</evidence>
<evidence type="ECO:0000313" key="9">
    <source>
        <dbReference type="Proteomes" id="UP000035088"/>
    </source>
</evidence>
<keyword evidence="9" id="KW-1185">Reference proteome</keyword>
<name>G7H066_9ACTN</name>
<dbReference type="RefSeq" id="WP_007321318.1">
    <property type="nucleotide sequence ID" value="NZ_BAEE01000034.1"/>
</dbReference>
<evidence type="ECO:0000259" key="7">
    <source>
        <dbReference type="Pfam" id="PF00482"/>
    </source>
</evidence>
<feature type="domain" description="Type II secretion system protein GspF" evidence="7">
    <location>
        <begin position="49"/>
        <end position="169"/>
    </location>
</feature>
<evidence type="ECO:0000256" key="6">
    <source>
        <dbReference type="SAM" id="Phobius"/>
    </source>
</evidence>
<sequence>MSATLILLAGALLAAPPPVWPLWRLRTEQPASPIVLIETDGPMADAAAYDLLAVCLRAGLSTAGATAVVSESCPERLAAPLRRVAELLALGTEASVAWSRGIGDEPRLADLAALVRRSSTSGAAFADGLDGLAAQRRDEAQATALAAAERAGVQISGPLGLCFLPAFVCLGIAPVVIGLASSVLGGV</sequence>
<gene>
    <name evidence="8" type="ORF">GOARA_034_00160</name>
</gene>
<organism evidence="8 9">
    <name type="scientific">Gordonia araii NBRC 100433</name>
    <dbReference type="NCBI Taxonomy" id="1073574"/>
    <lineage>
        <taxon>Bacteria</taxon>
        <taxon>Bacillati</taxon>
        <taxon>Actinomycetota</taxon>
        <taxon>Actinomycetes</taxon>
        <taxon>Mycobacteriales</taxon>
        <taxon>Gordoniaceae</taxon>
        <taxon>Gordonia</taxon>
    </lineage>
</organism>
<keyword evidence="2" id="KW-1003">Cell membrane</keyword>
<dbReference type="STRING" id="1073574.GOARA_034_00160"/>
<comment type="caution">
    <text evidence="8">The sequence shown here is derived from an EMBL/GenBank/DDBJ whole genome shotgun (WGS) entry which is preliminary data.</text>
</comment>
<dbReference type="AlphaFoldDB" id="G7H066"/>
<dbReference type="GO" id="GO:0005886">
    <property type="term" value="C:plasma membrane"/>
    <property type="evidence" value="ECO:0007669"/>
    <property type="project" value="UniProtKB-SubCell"/>
</dbReference>
<evidence type="ECO:0000256" key="3">
    <source>
        <dbReference type="ARBA" id="ARBA00022692"/>
    </source>
</evidence>
<evidence type="ECO:0000313" key="8">
    <source>
        <dbReference type="EMBL" id="GAB09241.1"/>
    </source>
</evidence>
<dbReference type="EMBL" id="BAEE01000034">
    <property type="protein sequence ID" value="GAB09241.1"/>
    <property type="molecule type" value="Genomic_DNA"/>
</dbReference>
<proteinExistence type="predicted"/>